<evidence type="ECO:0000313" key="4">
    <source>
        <dbReference type="Proteomes" id="UP000800041"/>
    </source>
</evidence>
<name>A0A6G1GTI5_9PEZI</name>
<dbReference type="EMBL" id="ML977170">
    <property type="protein sequence ID" value="KAF1984097.1"/>
    <property type="molecule type" value="Genomic_DNA"/>
</dbReference>
<dbReference type="SMART" id="SM00240">
    <property type="entry name" value="FHA"/>
    <property type="match status" value="1"/>
</dbReference>
<dbReference type="OrthoDB" id="444265at2759"/>
<evidence type="ECO:0000259" key="2">
    <source>
        <dbReference type="PROSITE" id="PS50006"/>
    </source>
</evidence>
<dbReference type="AlphaFoldDB" id="A0A6G1GTI5"/>
<gene>
    <name evidence="3" type="ORF">K402DRAFT_423174</name>
</gene>
<feature type="region of interest" description="Disordered" evidence="1">
    <location>
        <begin position="1"/>
        <end position="24"/>
    </location>
</feature>
<dbReference type="InterPro" id="IPR000253">
    <property type="entry name" value="FHA_dom"/>
</dbReference>
<evidence type="ECO:0000256" key="1">
    <source>
        <dbReference type="SAM" id="MobiDB-lite"/>
    </source>
</evidence>
<evidence type="ECO:0000313" key="3">
    <source>
        <dbReference type="EMBL" id="KAF1984097.1"/>
    </source>
</evidence>
<feature type="region of interest" description="Disordered" evidence="1">
    <location>
        <begin position="46"/>
        <end position="75"/>
    </location>
</feature>
<dbReference type="InterPro" id="IPR008984">
    <property type="entry name" value="SMAD_FHA_dom_sf"/>
</dbReference>
<dbReference type="SUPFAM" id="SSF49879">
    <property type="entry name" value="SMAD/FHA domain"/>
    <property type="match status" value="1"/>
</dbReference>
<dbReference type="PROSITE" id="PS50006">
    <property type="entry name" value="FHA_DOMAIN"/>
    <property type="match status" value="1"/>
</dbReference>
<dbReference type="Proteomes" id="UP000800041">
    <property type="component" value="Unassembled WGS sequence"/>
</dbReference>
<dbReference type="Gene3D" id="2.60.200.20">
    <property type="match status" value="1"/>
</dbReference>
<feature type="compositionally biased region" description="Basic and acidic residues" evidence="1">
    <location>
        <begin position="1"/>
        <end position="10"/>
    </location>
</feature>
<accession>A0A6G1GTI5</accession>
<dbReference type="PANTHER" id="PTHR23308">
    <property type="entry name" value="NUCLEAR INHIBITOR OF PROTEIN PHOSPHATASE-1"/>
    <property type="match status" value="1"/>
</dbReference>
<protein>
    <submittedName>
        <fullName evidence="3">SMAD/FHA domain-containing protein</fullName>
    </submittedName>
</protein>
<keyword evidence="4" id="KW-1185">Reference proteome</keyword>
<reference evidence="3" key="1">
    <citation type="journal article" date="2020" name="Stud. Mycol.">
        <title>101 Dothideomycetes genomes: a test case for predicting lifestyles and emergence of pathogens.</title>
        <authorList>
            <person name="Haridas S."/>
            <person name="Albert R."/>
            <person name="Binder M."/>
            <person name="Bloem J."/>
            <person name="Labutti K."/>
            <person name="Salamov A."/>
            <person name="Andreopoulos B."/>
            <person name="Baker S."/>
            <person name="Barry K."/>
            <person name="Bills G."/>
            <person name="Bluhm B."/>
            <person name="Cannon C."/>
            <person name="Castanera R."/>
            <person name="Culley D."/>
            <person name="Daum C."/>
            <person name="Ezra D."/>
            <person name="Gonzalez J."/>
            <person name="Henrissat B."/>
            <person name="Kuo A."/>
            <person name="Liang C."/>
            <person name="Lipzen A."/>
            <person name="Lutzoni F."/>
            <person name="Magnuson J."/>
            <person name="Mondo S."/>
            <person name="Nolan M."/>
            <person name="Ohm R."/>
            <person name="Pangilinan J."/>
            <person name="Park H.-J."/>
            <person name="Ramirez L."/>
            <person name="Alfaro M."/>
            <person name="Sun H."/>
            <person name="Tritt A."/>
            <person name="Yoshinaga Y."/>
            <person name="Zwiers L.-H."/>
            <person name="Turgeon B."/>
            <person name="Goodwin S."/>
            <person name="Spatafora J."/>
            <person name="Crous P."/>
            <person name="Grigoriev I."/>
        </authorList>
    </citation>
    <scope>NUCLEOTIDE SEQUENCE</scope>
    <source>
        <strain evidence="3">CBS 113979</strain>
    </source>
</reference>
<dbReference type="Pfam" id="PF00498">
    <property type="entry name" value="FHA"/>
    <property type="match status" value="1"/>
</dbReference>
<sequence length="238" mass="26138">METGTVERDILTSIPVANAPNPLDEMTADPTVATGIAHPAQNLTTETTATHPNPCLLHPANQNPKHTDPDAPPPIDKQKPNFKSTGLLAKETNTVQIGTAAIELKYNEPPDARKPPASQPWRLYIFKGADTLATIELFSRSAWLVGREAAVADLLVEHPSTSKQHAAIQFRHSTKVNEYGDRENKVKPYVVDLGSANGTMLNGEVIEKERYVELRDGDLMKFGLSEREYLVQLPPKGM</sequence>
<proteinExistence type="predicted"/>
<organism evidence="3 4">
    <name type="scientific">Aulographum hederae CBS 113979</name>
    <dbReference type="NCBI Taxonomy" id="1176131"/>
    <lineage>
        <taxon>Eukaryota</taxon>
        <taxon>Fungi</taxon>
        <taxon>Dikarya</taxon>
        <taxon>Ascomycota</taxon>
        <taxon>Pezizomycotina</taxon>
        <taxon>Dothideomycetes</taxon>
        <taxon>Pleosporomycetidae</taxon>
        <taxon>Aulographales</taxon>
        <taxon>Aulographaceae</taxon>
    </lineage>
</organism>
<dbReference type="InterPro" id="IPR050923">
    <property type="entry name" value="Cell_Proc_Reg/RNA_Proc"/>
</dbReference>
<feature type="domain" description="FHA" evidence="2">
    <location>
        <begin position="143"/>
        <end position="206"/>
    </location>
</feature>